<proteinExistence type="predicted"/>
<evidence type="ECO:0000313" key="1">
    <source>
        <dbReference type="EMBL" id="SEW15903.1"/>
    </source>
</evidence>
<reference evidence="1 2" key="1">
    <citation type="submission" date="2016-10" db="EMBL/GenBank/DDBJ databases">
        <authorList>
            <person name="de Groot N.N."/>
        </authorList>
    </citation>
    <scope>NUCLEOTIDE SEQUENCE [LARGE SCALE GENOMIC DNA]</scope>
    <source>
        <strain evidence="1 2">OGL-20</strain>
    </source>
</reference>
<evidence type="ECO:0000313" key="2">
    <source>
        <dbReference type="Proteomes" id="UP000182125"/>
    </source>
</evidence>
<dbReference type="Proteomes" id="UP000182125">
    <property type="component" value="Unassembled WGS sequence"/>
</dbReference>
<sequence>MMARKRKYILLVAPVAVALVIGLVVNAEMFPADYSYQKGIFGPHNVQAELLPANSHIRGQITAKNPFSAYVIVSKSGYFEDVDGDNVVLSWENVTEVNLDFNVSDGNYYLVIKNGNVSQEIEMRFRAER</sequence>
<dbReference type="AlphaFoldDB" id="A0A1I0PNI2"/>
<name>A0A1I0PNI2_9EURY</name>
<gene>
    <name evidence="1" type="ORF">SAMN05216170_1951</name>
</gene>
<dbReference type="EMBL" id="FOIW01000002">
    <property type="protein sequence ID" value="SEW15903.1"/>
    <property type="molecule type" value="Genomic_DNA"/>
</dbReference>
<organism evidence="1 2">
    <name type="scientific">Thermococcus thioreducens</name>
    <dbReference type="NCBI Taxonomy" id="277988"/>
    <lineage>
        <taxon>Archaea</taxon>
        <taxon>Methanobacteriati</taxon>
        <taxon>Methanobacteriota</taxon>
        <taxon>Thermococci</taxon>
        <taxon>Thermococcales</taxon>
        <taxon>Thermococcaceae</taxon>
        <taxon>Thermococcus</taxon>
    </lineage>
</organism>
<dbReference type="GeneID" id="33333086"/>
<accession>A0A1I0PNI2</accession>
<evidence type="ECO:0008006" key="3">
    <source>
        <dbReference type="Google" id="ProtNLM"/>
    </source>
</evidence>
<protein>
    <recommendedName>
        <fullName evidence="3">Multidrug transporter</fullName>
    </recommendedName>
</protein>
<dbReference type="RefSeq" id="WP_232473385.1">
    <property type="nucleotide sequence ID" value="NZ_CP015105.1"/>
</dbReference>